<evidence type="ECO:0000256" key="1">
    <source>
        <dbReference type="ARBA" id="ARBA00022801"/>
    </source>
</evidence>
<organism evidence="5 6">
    <name type="scientific">Roseospira navarrensis</name>
    <dbReference type="NCBI Taxonomy" id="140058"/>
    <lineage>
        <taxon>Bacteria</taxon>
        <taxon>Pseudomonadati</taxon>
        <taxon>Pseudomonadota</taxon>
        <taxon>Alphaproteobacteria</taxon>
        <taxon>Rhodospirillales</taxon>
        <taxon>Rhodospirillaceae</taxon>
        <taxon>Roseospira</taxon>
    </lineage>
</organism>
<dbReference type="InterPro" id="IPR029501">
    <property type="entry name" value="EndoU_bac"/>
</dbReference>
<keyword evidence="3" id="KW-0732">Signal</keyword>
<reference evidence="5 6" key="1">
    <citation type="submission" date="2019-10" db="EMBL/GenBank/DDBJ databases">
        <title>Draft whole-genome sequence of the purple nonsulfur photosynthetic bacterium Roseospira navarrensis DSM 15114.</title>
        <authorList>
            <person name="Kyndt J.A."/>
            <person name="Meyer T.E."/>
        </authorList>
    </citation>
    <scope>NUCLEOTIDE SEQUENCE [LARGE SCALE GENOMIC DNA]</scope>
    <source>
        <strain evidence="5 6">DSM 15114</strain>
    </source>
</reference>
<evidence type="ECO:0000256" key="2">
    <source>
        <dbReference type="SAM" id="MobiDB-lite"/>
    </source>
</evidence>
<protein>
    <recommendedName>
        <fullName evidence="4">Bacterial EndoU nuclease domain-containing protein</fullName>
    </recommendedName>
</protein>
<dbReference type="SUPFAM" id="SSF142877">
    <property type="entry name" value="EndoU-like"/>
    <property type="match status" value="1"/>
</dbReference>
<feature type="chain" id="PRO_5031180000" description="Bacterial EndoU nuclease domain-containing protein" evidence="3">
    <location>
        <begin position="39"/>
        <end position="411"/>
    </location>
</feature>
<dbReference type="GO" id="GO:0004540">
    <property type="term" value="F:RNA nuclease activity"/>
    <property type="evidence" value="ECO:0007669"/>
    <property type="project" value="UniProtKB-ARBA"/>
</dbReference>
<evidence type="ECO:0000256" key="3">
    <source>
        <dbReference type="SAM" id="SignalP"/>
    </source>
</evidence>
<feature type="region of interest" description="Disordered" evidence="2">
    <location>
        <begin position="112"/>
        <end position="168"/>
    </location>
</feature>
<sequence>MPPLHRVPFARAARMAALPAVLALGVALAGPFSASARAAVAIEGTFTARAECPGYQSFNAGTNPGMVVLTPGTVYGAFEINRPDGAWIRLRVPGAEPLERWVARECGRLQLYDRGPETSDTTAPVDPGADPASGDLQVTPLPAPGETADLDATPEAAPAARPGDPPPDLLTTLTTGTLISRSSTAYPWYFDRIDRGADDPTPPPPMLGEVDADVLELCGDWGAPVARGAFEGFLEARPGLRASLLATLQTDDVTKLVDAWFAEGGFRHIFCGEPDQRDGSRWKLGGMHYMGRYAQAQLNGWAGRLEGGCAIEETAPPIYTAGTQFRAPDGSTGIKCINGYALGLTASDILFEVTKAYRDSRTTLSSGTGACRARILDNGNAYEAVFVVRSDAIVTFYPDATPDESLRYCAE</sequence>
<dbReference type="RefSeq" id="WP_153341916.1">
    <property type="nucleotide sequence ID" value="NZ_WIVE01000010.1"/>
</dbReference>
<evidence type="ECO:0000313" key="6">
    <source>
        <dbReference type="Proteomes" id="UP000434582"/>
    </source>
</evidence>
<dbReference type="Proteomes" id="UP000434582">
    <property type="component" value="Unassembled WGS sequence"/>
</dbReference>
<dbReference type="InterPro" id="IPR037227">
    <property type="entry name" value="EndoU-like"/>
</dbReference>
<dbReference type="EMBL" id="WIVE01000010">
    <property type="protein sequence ID" value="MQX35930.1"/>
    <property type="molecule type" value="Genomic_DNA"/>
</dbReference>
<evidence type="ECO:0000259" key="4">
    <source>
        <dbReference type="Pfam" id="PF14436"/>
    </source>
</evidence>
<dbReference type="OrthoDB" id="570830at2"/>
<keyword evidence="6" id="KW-1185">Reference proteome</keyword>
<evidence type="ECO:0000313" key="5">
    <source>
        <dbReference type="EMBL" id="MQX35930.1"/>
    </source>
</evidence>
<keyword evidence="1" id="KW-0378">Hydrolase</keyword>
<dbReference type="Pfam" id="PF14436">
    <property type="entry name" value="EndoU_bacteria"/>
    <property type="match status" value="1"/>
</dbReference>
<gene>
    <name evidence="5" type="ORF">GHC57_05295</name>
</gene>
<proteinExistence type="predicted"/>
<dbReference type="GO" id="GO:0004519">
    <property type="term" value="F:endonuclease activity"/>
    <property type="evidence" value="ECO:0007669"/>
    <property type="project" value="InterPro"/>
</dbReference>
<dbReference type="GO" id="GO:0016787">
    <property type="term" value="F:hydrolase activity"/>
    <property type="evidence" value="ECO:0007669"/>
    <property type="project" value="UniProtKB-KW"/>
</dbReference>
<feature type="domain" description="Bacterial EndoU nuclease" evidence="4">
    <location>
        <begin position="264"/>
        <end position="400"/>
    </location>
</feature>
<comment type="caution">
    <text evidence="5">The sequence shown here is derived from an EMBL/GenBank/DDBJ whole genome shotgun (WGS) entry which is preliminary data.</text>
</comment>
<accession>A0A7X1ZCA6</accession>
<name>A0A7X1ZCA6_9PROT</name>
<dbReference type="AlphaFoldDB" id="A0A7X1ZCA6"/>
<feature type="signal peptide" evidence="3">
    <location>
        <begin position="1"/>
        <end position="38"/>
    </location>
</feature>